<name>W4K9N9_HETIT</name>
<reference evidence="2 3" key="1">
    <citation type="journal article" date="2012" name="New Phytol.">
        <title>Insight into trade-off between wood decay and parasitism from the genome of a fungal forest pathogen.</title>
        <authorList>
            <person name="Olson A."/>
            <person name="Aerts A."/>
            <person name="Asiegbu F."/>
            <person name="Belbahri L."/>
            <person name="Bouzid O."/>
            <person name="Broberg A."/>
            <person name="Canback B."/>
            <person name="Coutinho P.M."/>
            <person name="Cullen D."/>
            <person name="Dalman K."/>
            <person name="Deflorio G."/>
            <person name="van Diepen L.T."/>
            <person name="Dunand C."/>
            <person name="Duplessis S."/>
            <person name="Durling M."/>
            <person name="Gonthier P."/>
            <person name="Grimwood J."/>
            <person name="Fossdal C.G."/>
            <person name="Hansson D."/>
            <person name="Henrissat B."/>
            <person name="Hietala A."/>
            <person name="Himmelstrand K."/>
            <person name="Hoffmeister D."/>
            <person name="Hogberg N."/>
            <person name="James T.Y."/>
            <person name="Karlsson M."/>
            <person name="Kohler A."/>
            <person name="Kues U."/>
            <person name="Lee Y.H."/>
            <person name="Lin Y.C."/>
            <person name="Lind M."/>
            <person name="Lindquist E."/>
            <person name="Lombard V."/>
            <person name="Lucas S."/>
            <person name="Lunden K."/>
            <person name="Morin E."/>
            <person name="Murat C."/>
            <person name="Park J."/>
            <person name="Raffaello T."/>
            <person name="Rouze P."/>
            <person name="Salamov A."/>
            <person name="Schmutz J."/>
            <person name="Solheim H."/>
            <person name="Stahlberg J."/>
            <person name="Velez H."/>
            <person name="de Vries R.P."/>
            <person name="Wiebenga A."/>
            <person name="Woodward S."/>
            <person name="Yakovlev I."/>
            <person name="Garbelotto M."/>
            <person name="Martin F."/>
            <person name="Grigoriev I.V."/>
            <person name="Stenlid J."/>
        </authorList>
    </citation>
    <scope>NUCLEOTIDE SEQUENCE [LARGE SCALE GENOMIC DNA]</scope>
    <source>
        <strain evidence="2 3">TC 32-1</strain>
    </source>
</reference>
<dbReference type="GeneID" id="20673348"/>
<dbReference type="EMBL" id="KI925457">
    <property type="protein sequence ID" value="ETW82557.1"/>
    <property type="molecule type" value="Genomic_DNA"/>
</dbReference>
<organism evidence="2 3">
    <name type="scientific">Heterobasidion irregulare (strain TC 32-1)</name>
    <dbReference type="NCBI Taxonomy" id="747525"/>
    <lineage>
        <taxon>Eukaryota</taxon>
        <taxon>Fungi</taxon>
        <taxon>Dikarya</taxon>
        <taxon>Basidiomycota</taxon>
        <taxon>Agaricomycotina</taxon>
        <taxon>Agaricomycetes</taxon>
        <taxon>Russulales</taxon>
        <taxon>Bondarzewiaceae</taxon>
        <taxon>Heterobasidion</taxon>
        <taxon>Heterobasidion annosum species complex</taxon>
    </lineage>
</organism>
<sequence length="56" mass="6082">MIQSGLLFSLASILHIAHIMLTDGMLFPHELRSGRDRAVGGSSIASMAVFPRVYIP</sequence>
<evidence type="ECO:0000256" key="1">
    <source>
        <dbReference type="SAM" id="Phobius"/>
    </source>
</evidence>
<dbReference type="RefSeq" id="XP_009544912.1">
    <property type="nucleotide sequence ID" value="XM_009546617.1"/>
</dbReference>
<evidence type="ECO:0000313" key="2">
    <source>
        <dbReference type="EMBL" id="ETW82557.1"/>
    </source>
</evidence>
<keyword evidence="3" id="KW-1185">Reference proteome</keyword>
<keyword evidence="1" id="KW-1133">Transmembrane helix</keyword>
<dbReference type="AlphaFoldDB" id="W4K9N9"/>
<dbReference type="Proteomes" id="UP000030671">
    <property type="component" value="Unassembled WGS sequence"/>
</dbReference>
<dbReference type="HOGENOM" id="CLU_3014413_0_0_1"/>
<dbReference type="InParanoid" id="W4K9N9"/>
<gene>
    <name evidence="2" type="ORF">HETIRDRAFT_416695</name>
</gene>
<proteinExistence type="predicted"/>
<accession>W4K9N9</accession>
<keyword evidence="1" id="KW-0472">Membrane</keyword>
<keyword evidence="1" id="KW-0812">Transmembrane</keyword>
<dbReference type="KEGG" id="hir:HETIRDRAFT_416695"/>
<feature type="transmembrane region" description="Helical" evidence="1">
    <location>
        <begin position="6"/>
        <end position="27"/>
    </location>
</feature>
<protein>
    <submittedName>
        <fullName evidence="2">Uncharacterized protein</fullName>
    </submittedName>
</protein>
<evidence type="ECO:0000313" key="3">
    <source>
        <dbReference type="Proteomes" id="UP000030671"/>
    </source>
</evidence>